<dbReference type="PANTHER" id="PTHR33448:SF4">
    <property type="entry name" value="CHLOROPLAST PROTEIN HCF243"/>
    <property type="match status" value="1"/>
</dbReference>
<protein>
    <submittedName>
        <fullName evidence="2">Uncharacterized protein</fullName>
    </submittedName>
</protein>
<reference evidence="2" key="1">
    <citation type="submission" date="2021-08" db="EMBL/GenBank/DDBJ databases">
        <title>WGS assembly of Ceratopteris richardii.</title>
        <authorList>
            <person name="Marchant D.B."/>
            <person name="Chen G."/>
            <person name="Jenkins J."/>
            <person name="Shu S."/>
            <person name="Leebens-Mack J."/>
            <person name="Grimwood J."/>
            <person name="Schmutz J."/>
            <person name="Soltis P."/>
            <person name="Soltis D."/>
            <person name="Chen Z.-H."/>
        </authorList>
    </citation>
    <scope>NUCLEOTIDE SEQUENCE</scope>
    <source>
        <strain evidence="2">Whitten #5841</strain>
        <tissue evidence="2">Leaf</tissue>
    </source>
</reference>
<comment type="caution">
    <text evidence="2">The sequence shown here is derived from an EMBL/GenBank/DDBJ whole genome shotgun (WGS) entry which is preliminary data.</text>
</comment>
<feature type="region of interest" description="Disordered" evidence="1">
    <location>
        <begin position="129"/>
        <end position="208"/>
    </location>
</feature>
<evidence type="ECO:0000313" key="3">
    <source>
        <dbReference type="Proteomes" id="UP000825935"/>
    </source>
</evidence>
<feature type="compositionally biased region" description="Polar residues" evidence="1">
    <location>
        <begin position="129"/>
        <end position="141"/>
    </location>
</feature>
<accession>A0A8T2T8I4</accession>
<sequence length="420" mass="46241">MNAADADWPSLPPIRTSSYNARVSCETLNAHVPSSRVRHHSVPNTPPSAANNVKPLLKSEEASPFGVPAPLRWGIHFLISFVRPKFNRGHRHDGGKRGKLTATGLLRSMLSPVVPRHFPHGSGFAATVSPPSNWTSPSQMPNSPPARMGSPRSASPLPVLRSGGSTPHHSGLLRTSKGHAVHPFTMMPPDVVGRKKPPDYESDEPTSPEVTCIGKVRRKHCKATWDALVKDKERDERKKKEKVRRLSRKMSHSSEEVTQKQVDFKTEGMDFEPSFRSNSLTQTWEALRATNSRDISEDKGLCVSKNENSRRNSGRGMMHSKDKNGLTSSSELIAHDSCSKSGTKKVNLHDQGPLQPESDTGLSEVGSKEASAIADVPPPNCLLLMKKGSTNRSAHCGSNPEFISEHEHERFDWKWGQVLP</sequence>
<feature type="region of interest" description="Disordered" evidence="1">
    <location>
        <begin position="298"/>
        <end position="370"/>
    </location>
</feature>
<evidence type="ECO:0000313" key="2">
    <source>
        <dbReference type="EMBL" id="KAH7405098.1"/>
    </source>
</evidence>
<dbReference type="AlphaFoldDB" id="A0A8T2T8I4"/>
<proteinExistence type="predicted"/>
<evidence type="ECO:0000256" key="1">
    <source>
        <dbReference type="SAM" id="MobiDB-lite"/>
    </source>
</evidence>
<keyword evidence="3" id="KW-1185">Reference proteome</keyword>
<feature type="region of interest" description="Disordered" evidence="1">
    <location>
        <begin position="234"/>
        <end position="259"/>
    </location>
</feature>
<feature type="compositionally biased region" description="Basic residues" evidence="1">
    <location>
        <begin position="239"/>
        <end position="251"/>
    </location>
</feature>
<gene>
    <name evidence="2" type="ORF">KP509_15G056300</name>
</gene>
<dbReference type="EMBL" id="CM035420">
    <property type="protein sequence ID" value="KAH7405098.1"/>
    <property type="molecule type" value="Genomic_DNA"/>
</dbReference>
<dbReference type="PANTHER" id="PTHR33448">
    <property type="entry name" value="CHLOROPLAST PROTEIN HCF243-RELATED"/>
    <property type="match status" value="1"/>
</dbReference>
<dbReference type="OrthoDB" id="1926132at2759"/>
<dbReference type="Proteomes" id="UP000825935">
    <property type="component" value="Chromosome 15"/>
</dbReference>
<name>A0A8T2T8I4_CERRI</name>
<organism evidence="2 3">
    <name type="scientific">Ceratopteris richardii</name>
    <name type="common">Triangle waterfern</name>
    <dbReference type="NCBI Taxonomy" id="49495"/>
    <lineage>
        <taxon>Eukaryota</taxon>
        <taxon>Viridiplantae</taxon>
        <taxon>Streptophyta</taxon>
        <taxon>Embryophyta</taxon>
        <taxon>Tracheophyta</taxon>
        <taxon>Polypodiopsida</taxon>
        <taxon>Polypodiidae</taxon>
        <taxon>Polypodiales</taxon>
        <taxon>Pteridineae</taxon>
        <taxon>Pteridaceae</taxon>
        <taxon>Parkerioideae</taxon>
        <taxon>Ceratopteris</taxon>
    </lineage>
</organism>